<dbReference type="InterPro" id="IPR001747">
    <property type="entry name" value="Vitellogenin_N"/>
</dbReference>
<evidence type="ECO:0000259" key="1">
    <source>
        <dbReference type="Pfam" id="PF01347"/>
    </source>
</evidence>
<dbReference type="EMBL" id="GL732597">
    <property type="protein sequence ID" value="EFX72639.1"/>
    <property type="molecule type" value="Genomic_DNA"/>
</dbReference>
<accession>E9H6D9</accession>
<sequence>MVKASAPTLSDLVARVADTGSELTVTALRQMRDTSSPHNHELNSSTESCETIVQCDDKNFNPNPDVDELSRIIFEMVLPSCSNFNSCKAKLDVTKYADKIDLLCDALKDIKYLISTIGRPRSYLVLFIVPLKCAKIRVKTLTEFLLCQEVCKQVRSPLLAPTSQAHRMVSFLPYYLFMSSDKLSLKEEDLLRRAPTSRPIIWLASAAVARNCELAKTHPEMIVALSTPPNINFIPAIGRLIPHAIRFHVVFSLQPIAAVNHNKFLSVLLLLILNATETTEIPIAAVPTMFRVQPTFLELQQLIAGAIWERNQEILNFMMTNFGVSDLGSQLKTSFKINITLGADGLMVKASAPTLSDLVARVADTGSELTVTALGELGVEKT</sequence>
<keyword evidence="3" id="KW-1185">Reference proteome</keyword>
<dbReference type="InterPro" id="IPR011030">
    <property type="entry name" value="Lipovitellin_superhlx_dom"/>
</dbReference>
<dbReference type="AlphaFoldDB" id="E9H6D9"/>
<organism evidence="2 3">
    <name type="scientific">Daphnia pulex</name>
    <name type="common">Water flea</name>
    <dbReference type="NCBI Taxonomy" id="6669"/>
    <lineage>
        <taxon>Eukaryota</taxon>
        <taxon>Metazoa</taxon>
        <taxon>Ecdysozoa</taxon>
        <taxon>Arthropoda</taxon>
        <taxon>Crustacea</taxon>
        <taxon>Branchiopoda</taxon>
        <taxon>Diplostraca</taxon>
        <taxon>Cladocera</taxon>
        <taxon>Anomopoda</taxon>
        <taxon>Daphniidae</taxon>
        <taxon>Daphnia</taxon>
    </lineage>
</organism>
<dbReference type="OrthoDB" id="5956066at2759"/>
<evidence type="ECO:0000313" key="3">
    <source>
        <dbReference type="Proteomes" id="UP000000305"/>
    </source>
</evidence>
<gene>
    <name evidence="2" type="ORF">DAPPUDRAFT_254147</name>
</gene>
<proteinExistence type="predicted"/>
<reference evidence="2 3" key="1">
    <citation type="journal article" date="2011" name="Science">
        <title>The ecoresponsive genome of Daphnia pulex.</title>
        <authorList>
            <person name="Colbourne J.K."/>
            <person name="Pfrender M.E."/>
            <person name="Gilbert D."/>
            <person name="Thomas W.K."/>
            <person name="Tucker A."/>
            <person name="Oakley T.H."/>
            <person name="Tokishita S."/>
            <person name="Aerts A."/>
            <person name="Arnold G.J."/>
            <person name="Basu M.K."/>
            <person name="Bauer D.J."/>
            <person name="Caceres C.E."/>
            <person name="Carmel L."/>
            <person name="Casola C."/>
            <person name="Choi J.H."/>
            <person name="Detter J.C."/>
            <person name="Dong Q."/>
            <person name="Dusheyko S."/>
            <person name="Eads B.D."/>
            <person name="Frohlich T."/>
            <person name="Geiler-Samerotte K.A."/>
            <person name="Gerlach D."/>
            <person name="Hatcher P."/>
            <person name="Jogdeo S."/>
            <person name="Krijgsveld J."/>
            <person name="Kriventseva E.V."/>
            <person name="Kultz D."/>
            <person name="Laforsch C."/>
            <person name="Lindquist E."/>
            <person name="Lopez J."/>
            <person name="Manak J.R."/>
            <person name="Muller J."/>
            <person name="Pangilinan J."/>
            <person name="Patwardhan R.P."/>
            <person name="Pitluck S."/>
            <person name="Pritham E.J."/>
            <person name="Rechtsteiner A."/>
            <person name="Rho M."/>
            <person name="Rogozin I.B."/>
            <person name="Sakarya O."/>
            <person name="Salamov A."/>
            <person name="Schaack S."/>
            <person name="Shapiro H."/>
            <person name="Shiga Y."/>
            <person name="Skalitzky C."/>
            <person name="Smith Z."/>
            <person name="Souvorov A."/>
            <person name="Sung W."/>
            <person name="Tang Z."/>
            <person name="Tsuchiya D."/>
            <person name="Tu H."/>
            <person name="Vos H."/>
            <person name="Wang M."/>
            <person name="Wolf Y.I."/>
            <person name="Yamagata H."/>
            <person name="Yamada T."/>
            <person name="Ye Y."/>
            <person name="Shaw J.R."/>
            <person name="Andrews J."/>
            <person name="Crease T.J."/>
            <person name="Tang H."/>
            <person name="Lucas S.M."/>
            <person name="Robertson H.M."/>
            <person name="Bork P."/>
            <person name="Koonin E.V."/>
            <person name="Zdobnov E.M."/>
            <person name="Grigoriev I.V."/>
            <person name="Lynch M."/>
            <person name="Boore J.L."/>
        </authorList>
    </citation>
    <scope>NUCLEOTIDE SEQUENCE [LARGE SCALE GENOMIC DNA]</scope>
</reference>
<dbReference type="SUPFAM" id="SSF48431">
    <property type="entry name" value="Lipovitellin-phosvitin complex, superhelical domain"/>
    <property type="match status" value="1"/>
</dbReference>
<feature type="domain" description="Vitellogenin" evidence="1">
    <location>
        <begin position="241"/>
        <end position="320"/>
    </location>
</feature>
<dbReference type="Proteomes" id="UP000000305">
    <property type="component" value="Unassembled WGS sequence"/>
</dbReference>
<dbReference type="InParanoid" id="E9H6D9"/>
<protein>
    <recommendedName>
        <fullName evidence="1">Vitellogenin domain-containing protein</fullName>
    </recommendedName>
</protein>
<name>E9H6D9_DAPPU</name>
<dbReference type="Gene3D" id="1.25.10.20">
    <property type="entry name" value="Vitellinogen, superhelical"/>
    <property type="match status" value="1"/>
</dbReference>
<dbReference type="HOGENOM" id="CLU_724158_0_0_1"/>
<dbReference type="KEGG" id="dpx:DAPPUDRAFT_254147"/>
<dbReference type="Pfam" id="PF01347">
    <property type="entry name" value="Vitellogenin_N"/>
    <property type="match status" value="1"/>
</dbReference>
<dbReference type="GO" id="GO:0005319">
    <property type="term" value="F:lipid transporter activity"/>
    <property type="evidence" value="ECO:0007669"/>
    <property type="project" value="InterPro"/>
</dbReference>
<evidence type="ECO:0000313" key="2">
    <source>
        <dbReference type="EMBL" id="EFX72639.1"/>
    </source>
</evidence>